<evidence type="ECO:0000313" key="4">
    <source>
        <dbReference type="EnsemblMetazoa" id="HelroP165069"/>
    </source>
</evidence>
<dbReference type="Proteomes" id="UP000015101">
    <property type="component" value="Unassembled WGS sequence"/>
</dbReference>
<keyword evidence="5" id="KW-1185">Reference proteome</keyword>
<dbReference type="KEGG" id="hro:HELRODRAFT_165069"/>
<dbReference type="SUPFAM" id="SSF56219">
    <property type="entry name" value="DNase I-like"/>
    <property type="match status" value="1"/>
</dbReference>
<organism evidence="4 5">
    <name type="scientific">Helobdella robusta</name>
    <name type="common">Californian leech</name>
    <dbReference type="NCBI Taxonomy" id="6412"/>
    <lineage>
        <taxon>Eukaryota</taxon>
        <taxon>Metazoa</taxon>
        <taxon>Spiralia</taxon>
        <taxon>Lophotrochozoa</taxon>
        <taxon>Annelida</taxon>
        <taxon>Clitellata</taxon>
        <taxon>Hirudinea</taxon>
        <taxon>Rhynchobdellida</taxon>
        <taxon>Glossiphoniidae</taxon>
        <taxon>Helobdella</taxon>
    </lineage>
</organism>
<feature type="domain" description="Endonuclease/exonuclease/phosphatase" evidence="2">
    <location>
        <begin position="143"/>
        <end position="294"/>
    </location>
</feature>
<evidence type="ECO:0000256" key="1">
    <source>
        <dbReference type="SAM" id="MobiDB-lite"/>
    </source>
</evidence>
<dbReference type="Pfam" id="PF03372">
    <property type="entry name" value="Exo_endo_phos"/>
    <property type="match status" value="1"/>
</dbReference>
<dbReference type="InParanoid" id="T1EW89"/>
<accession>T1EW89</accession>
<name>T1EW89_HELRO</name>
<protein>
    <recommendedName>
        <fullName evidence="2">Endonuclease/exonuclease/phosphatase domain-containing protein</fullName>
    </recommendedName>
</protein>
<dbReference type="EnsemblMetazoa" id="HelroT165069">
    <property type="protein sequence ID" value="HelroP165069"/>
    <property type="gene ID" value="HelroG165069"/>
</dbReference>
<reference evidence="4" key="3">
    <citation type="submission" date="2015-06" db="UniProtKB">
        <authorList>
            <consortium name="EnsemblMetazoa"/>
        </authorList>
    </citation>
    <scope>IDENTIFICATION</scope>
</reference>
<reference evidence="5" key="1">
    <citation type="submission" date="2012-12" db="EMBL/GenBank/DDBJ databases">
        <authorList>
            <person name="Hellsten U."/>
            <person name="Grimwood J."/>
            <person name="Chapman J.A."/>
            <person name="Shapiro H."/>
            <person name="Aerts A."/>
            <person name="Otillar R.P."/>
            <person name="Terry A.Y."/>
            <person name="Boore J.L."/>
            <person name="Simakov O."/>
            <person name="Marletaz F."/>
            <person name="Cho S.-J."/>
            <person name="Edsinger-Gonzales E."/>
            <person name="Havlak P."/>
            <person name="Kuo D.-H."/>
            <person name="Larsson T."/>
            <person name="Lv J."/>
            <person name="Arendt D."/>
            <person name="Savage R."/>
            <person name="Osoegawa K."/>
            <person name="de Jong P."/>
            <person name="Lindberg D.R."/>
            <person name="Seaver E.C."/>
            <person name="Weisblat D.A."/>
            <person name="Putnam N.H."/>
            <person name="Grigoriev I.V."/>
            <person name="Rokhsar D.S."/>
        </authorList>
    </citation>
    <scope>NUCLEOTIDE SEQUENCE</scope>
</reference>
<evidence type="ECO:0000259" key="2">
    <source>
        <dbReference type="Pfam" id="PF03372"/>
    </source>
</evidence>
<dbReference type="InterPro" id="IPR036691">
    <property type="entry name" value="Endo/exonu/phosph_ase_sf"/>
</dbReference>
<evidence type="ECO:0000313" key="3">
    <source>
        <dbReference type="EMBL" id="ESN92932.1"/>
    </source>
</evidence>
<gene>
    <name evidence="4" type="primary">20200839</name>
    <name evidence="3" type="ORF">HELRODRAFT_165069</name>
</gene>
<dbReference type="HOGENOM" id="CLU_000680_29_1_1"/>
<evidence type="ECO:0000313" key="5">
    <source>
        <dbReference type="Proteomes" id="UP000015101"/>
    </source>
</evidence>
<dbReference type="PANTHER" id="PTHR33776:SF3">
    <property type="entry name" value="PHD-TYPE DOMAIN-CONTAINING PROTEIN"/>
    <property type="match status" value="1"/>
</dbReference>
<dbReference type="EMBL" id="KB097639">
    <property type="protein sequence ID" value="ESN92932.1"/>
    <property type="molecule type" value="Genomic_DNA"/>
</dbReference>
<dbReference type="GeneID" id="20200839"/>
<reference evidence="3 5" key="2">
    <citation type="journal article" date="2013" name="Nature">
        <title>Insights into bilaterian evolution from three spiralian genomes.</title>
        <authorList>
            <person name="Simakov O."/>
            <person name="Marletaz F."/>
            <person name="Cho S.J."/>
            <person name="Edsinger-Gonzales E."/>
            <person name="Havlak P."/>
            <person name="Hellsten U."/>
            <person name="Kuo D.H."/>
            <person name="Larsson T."/>
            <person name="Lv J."/>
            <person name="Arendt D."/>
            <person name="Savage R."/>
            <person name="Osoegawa K."/>
            <person name="de Jong P."/>
            <person name="Grimwood J."/>
            <person name="Chapman J.A."/>
            <person name="Shapiro H."/>
            <person name="Aerts A."/>
            <person name="Otillar R.P."/>
            <person name="Terry A.Y."/>
            <person name="Boore J.L."/>
            <person name="Grigoriev I.V."/>
            <person name="Lindberg D.R."/>
            <person name="Seaver E.C."/>
            <person name="Weisblat D.A."/>
            <person name="Putnam N.H."/>
            <person name="Rokhsar D.S."/>
        </authorList>
    </citation>
    <scope>NUCLEOTIDE SEQUENCE</scope>
</reference>
<dbReference type="AlphaFoldDB" id="T1EW89"/>
<dbReference type="CTD" id="20200839"/>
<dbReference type="PANTHER" id="PTHR33776">
    <property type="entry name" value="ENDO/EXONUCLEASE/PHOSPHATASE DOMAIN-CONTAINING PROTEIN"/>
    <property type="match status" value="1"/>
</dbReference>
<feature type="region of interest" description="Disordered" evidence="1">
    <location>
        <begin position="98"/>
        <end position="129"/>
    </location>
</feature>
<dbReference type="EMBL" id="AMQM01001928">
    <property type="status" value="NOT_ANNOTATED_CDS"/>
    <property type="molecule type" value="Genomic_DNA"/>
</dbReference>
<dbReference type="RefSeq" id="XP_009029214.1">
    <property type="nucleotide sequence ID" value="XM_009030966.1"/>
</dbReference>
<dbReference type="InterPro" id="IPR005135">
    <property type="entry name" value="Endo/exonuclease/phosphatase"/>
</dbReference>
<dbReference type="OrthoDB" id="10072198at2759"/>
<dbReference type="Gene3D" id="3.60.10.10">
    <property type="entry name" value="Endonuclease/exonuclease/phosphatase"/>
    <property type="match status" value="1"/>
</dbReference>
<dbReference type="OMA" id="HVGLNHE"/>
<proteinExistence type="predicted"/>
<sequence length="297" mass="34256">MFRLAEETTGNDKIAVMKILKHLLDEVVDTDITRLARLGKKSDGVARPLLICFEDIKIKNTIMKNLFKMKSLDATLRHVGLNHELTIEQRKEIKTLTDEAKLKENSDKEEKNGDENINDSERKTSGRKIKDFDQKDEKLRLGLLNIRSIIKKSDDVNEIIRDKIDVLILTETWHRSHDEISVLSAKPAEYSYVDYLRPYDANHGGLIIYFRSIFKFRKLELSQLNTFEAIAIKIICNRNDYLFLAIYRPGSLPVTPMFFKELSSVLESMTILTSNLVVAGDFNVRVDRRDSPHTLTV</sequence>
<dbReference type="GO" id="GO:0003824">
    <property type="term" value="F:catalytic activity"/>
    <property type="evidence" value="ECO:0007669"/>
    <property type="project" value="InterPro"/>
</dbReference>